<dbReference type="Proteomes" id="UP001218188">
    <property type="component" value="Unassembled WGS sequence"/>
</dbReference>
<keyword evidence="2" id="KW-1185">Reference proteome</keyword>
<proteinExistence type="predicted"/>
<dbReference type="EMBL" id="JARJCM010000037">
    <property type="protein sequence ID" value="KAJ7037397.1"/>
    <property type="molecule type" value="Genomic_DNA"/>
</dbReference>
<dbReference type="AlphaFoldDB" id="A0AAD6T1I5"/>
<name>A0AAD6T1I5_9AGAR</name>
<sequence length="151" mass="17259">MCLKEAADVDWPTKEYRLRFLGPLPHLLLCLDVVHTATMKQKKQVKKELRVAKHEKLEALDKHLTQLTDAVKQIFKMQQSLGPTAALHRSCDLMLLKGEVSKAVQLLRNLPFKTPEGLTQHIERAYKGIVQPRVFVQASAPKKPELNLEFE</sequence>
<evidence type="ECO:0000313" key="1">
    <source>
        <dbReference type="EMBL" id="KAJ7037397.1"/>
    </source>
</evidence>
<evidence type="ECO:0000313" key="2">
    <source>
        <dbReference type="Proteomes" id="UP001218188"/>
    </source>
</evidence>
<protein>
    <submittedName>
        <fullName evidence="1">Uncharacterized protein</fullName>
    </submittedName>
</protein>
<gene>
    <name evidence="1" type="ORF">C8F04DRAFT_952670</name>
</gene>
<reference evidence="1" key="1">
    <citation type="submission" date="2023-03" db="EMBL/GenBank/DDBJ databases">
        <title>Massive genome expansion in bonnet fungi (Mycena s.s.) driven by repeated elements and novel gene families across ecological guilds.</title>
        <authorList>
            <consortium name="Lawrence Berkeley National Laboratory"/>
            <person name="Harder C.B."/>
            <person name="Miyauchi S."/>
            <person name="Viragh M."/>
            <person name="Kuo A."/>
            <person name="Thoen E."/>
            <person name="Andreopoulos B."/>
            <person name="Lu D."/>
            <person name="Skrede I."/>
            <person name="Drula E."/>
            <person name="Henrissat B."/>
            <person name="Morin E."/>
            <person name="Kohler A."/>
            <person name="Barry K."/>
            <person name="LaButti K."/>
            <person name="Morin E."/>
            <person name="Salamov A."/>
            <person name="Lipzen A."/>
            <person name="Mereny Z."/>
            <person name="Hegedus B."/>
            <person name="Baldrian P."/>
            <person name="Stursova M."/>
            <person name="Weitz H."/>
            <person name="Taylor A."/>
            <person name="Grigoriev I.V."/>
            <person name="Nagy L.G."/>
            <person name="Martin F."/>
            <person name="Kauserud H."/>
        </authorList>
    </citation>
    <scope>NUCLEOTIDE SEQUENCE</scope>
    <source>
        <strain evidence="1">CBHHK200</strain>
    </source>
</reference>
<organism evidence="1 2">
    <name type="scientific">Mycena alexandri</name>
    <dbReference type="NCBI Taxonomy" id="1745969"/>
    <lineage>
        <taxon>Eukaryota</taxon>
        <taxon>Fungi</taxon>
        <taxon>Dikarya</taxon>
        <taxon>Basidiomycota</taxon>
        <taxon>Agaricomycotina</taxon>
        <taxon>Agaricomycetes</taxon>
        <taxon>Agaricomycetidae</taxon>
        <taxon>Agaricales</taxon>
        <taxon>Marasmiineae</taxon>
        <taxon>Mycenaceae</taxon>
        <taxon>Mycena</taxon>
    </lineage>
</organism>
<comment type="caution">
    <text evidence="1">The sequence shown here is derived from an EMBL/GenBank/DDBJ whole genome shotgun (WGS) entry which is preliminary data.</text>
</comment>
<accession>A0AAD6T1I5</accession>